<feature type="non-terminal residue" evidence="1">
    <location>
        <position position="1"/>
    </location>
</feature>
<accession>A0ACC3TYM0</accession>
<gene>
    <name evidence="1" type="ORF">V1517DRAFT_252703</name>
</gene>
<name>A0ACC3TYM0_9ASCO</name>
<dbReference type="EMBL" id="MU970036">
    <property type="protein sequence ID" value="KAK9326066.1"/>
    <property type="molecule type" value="Genomic_DNA"/>
</dbReference>
<dbReference type="Proteomes" id="UP001489719">
    <property type="component" value="Unassembled WGS sequence"/>
</dbReference>
<evidence type="ECO:0000313" key="2">
    <source>
        <dbReference type="Proteomes" id="UP001489719"/>
    </source>
</evidence>
<reference evidence="2" key="1">
    <citation type="journal article" date="2024" name="Front. Bioeng. Biotechnol.">
        <title>Genome-scale model development and genomic sequencing of the oleaginous clade Lipomyces.</title>
        <authorList>
            <person name="Czajka J.J."/>
            <person name="Han Y."/>
            <person name="Kim J."/>
            <person name="Mondo S.J."/>
            <person name="Hofstad B.A."/>
            <person name="Robles A."/>
            <person name="Haridas S."/>
            <person name="Riley R."/>
            <person name="LaButti K."/>
            <person name="Pangilinan J."/>
            <person name="Andreopoulos W."/>
            <person name="Lipzen A."/>
            <person name="Yan J."/>
            <person name="Wang M."/>
            <person name="Ng V."/>
            <person name="Grigoriev I.V."/>
            <person name="Spatafora J.W."/>
            <person name="Magnuson J.K."/>
            <person name="Baker S.E."/>
            <person name="Pomraning K.R."/>
        </authorList>
    </citation>
    <scope>NUCLEOTIDE SEQUENCE [LARGE SCALE GENOMIC DNA]</scope>
    <source>
        <strain evidence="2">CBS 10300</strain>
    </source>
</reference>
<comment type="caution">
    <text evidence="1">The sequence shown here is derived from an EMBL/GenBank/DDBJ whole genome shotgun (WGS) entry which is preliminary data.</text>
</comment>
<keyword evidence="2" id="KW-1185">Reference proteome</keyword>
<proteinExistence type="predicted"/>
<protein>
    <submittedName>
        <fullName evidence="1">NADP-dependent oxidoreductase domain-containing protein</fullName>
    </submittedName>
</protein>
<evidence type="ECO:0000313" key="1">
    <source>
        <dbReference type="EMBL" id="KAK9326066.1"/>
    </source>
</evidence>
<sequence length="143" mass="16356">AGCIKSIGESNYGIHYLQELLDWSDLDIKPSVNQLEVDPWLPRKDIVSFCNEHDIVVEAYSPLTRAKEPVVQELCKKYNKTPAQILLRRSLKQGLVPIPKSNNPERIRTNLDVFGYSISEEDMTKLDIERYVPVTWDPTISGL</sequence>
<organism evidence="1 2">
    <name type="scientific">Lipomyces orientalis</name>
    <dbReference type="NCBI Taxonomy" id="1233043"/>
    <lineage>
        <taxon>Eukaryota</taxon>
        <taxon>Fungi</taxon>
        <taxon>Dikarya</taxon>
        <taxon>Ascomycota</taxon>
        <taxon>Saccharomycotina</taxon>
        <taxon>Lipomycetes</taxon>
        <taxon>Lipomycetales</taxon>
        <taxon>Lipomycetaceae</taxon>
        <taxon>Lipomyces</taxon>
    </lineage>
</organism>